<dbReference type="WBParaSite" id="JU765_v2.g4005.t1">
    <property type="protein sequence ID" value="JU765_v2.g4005.t1"/>
    <property type="gene ID" value="JU765_v2.g4005"/>
</dbReference>
<reference evidence="2" key="1">
    <citation type="submission" date="2022-11" db="UniProtKB">
        <authorList>
            <consortium name="WormBaseParasite"/>
        </authorList>
    </citation>
    <scope>IDENTIFICATION</scope>
</reference>
<accession>A0AC34R723</accession>
<sequence>MNGEISKSQKFETFEYSTPSKSDDFENMRSTPDMEYKQSDVSPSIVVNTTTNDIIYFPMFEASLLVTVLAFAALVVNLYLLNCSRYLRRPIGVNLRLCVSLTASDAACALFYILSNLVNIILPTLLSEGSVVSNCMSLLIEVLKIGTFFASVFNLLALALNHYIGIVHPLHRNSITSRTVKTAIVLAYVVPITAFFALFSIVPGGFRAKKAFAFLSKDGCEGGQIFRRLSVRIVIVSPFITFVLILSFLYLHILLHMRKVSQDPVLTSCNSGQSKRASNRRLLVTIMLLAGSAIIGWLPTLVQYVLICHNCLFHISPLKTFYIGVISQVLNVLKLLADAFIYANRLIEIRYSIWVFHRKIISKIPGCSKKYADIPPEFNRYFTETTEGRSIRIHRSNNLDDSKKQRAVLLTKSGDHTVINTNVHNQQVHKPLMVAHSCAGVPTTRTYRSPKKLSK</sequence>
<organism evidence="1 2">
    <name type="scientific">Panagrolaimus sp. JU765</name>
    <dbReference type="NCBI Taxonomy" id="591449"/>
    <lineage>
        <taxon>Eukaryota</taxon>
        <taxon>Metazoa</taxon>
        <taxon>Ecdysozoa</taxon>
        <taxon>Nematoda</taxon>
        <taxon>Chromadorea</taxon>
        <taxon>Rhabditida</taxon>
        <taxon>Tylenchina</taxon>
        <taxon>Panagrolaimomorpha</taxon>
        <taxon>Panagrolaimoidea</taxon>
        <taxon>Panagrolaimidae</taxon>
        <taxon>Panagrolaimus</taxon>
    </lineage>
</organism>
<dbReference type="Proteomes" id="UP000887576">
    <property type="component" value="Unplaced"/>
</dbReference>
<name>A0AC34R723_9BILA</name>
<proteinExistence type="predicted"/>
<evidence type="ECO:0000313" key="1">
    <source>
        <dbReference type="Proteomes" id="UP000887576"/>
    </source>
</evidence>
<evidence type="ECO:0000313" key="2">
    <source>
        <dbReference type="WBParaSite" id="JU765_v2.g4005.t1"/>
    </source>
</evidence>
<protein>
    <submittedName>
        <fullName evidence="2">G-protein coupled receptors family 1 profile domain-containing protein</fullName>
    </submittedName>
</protein>